<gene>
    <name evidence="3" type="ORF">Purlil1_10347</name>
</gene>
<dbReference type="InterPro" id="IPR044861">
    <property type="entry name" value="IPNS-like_FE2OG_OXY"/>
</dbReference>
<dbReference type="InterPro" id="IPR038765">
    <property type="entry name" value="Papain-like_cys_pep_sf"/>
</dbReference>
<dbReference type="InterPro" id="IPR001447">
    <property type="entry name" value="Arylamine_N-AcTrfase"/>
</dbReference>
<dbReference type="SUPFAM" id="SSF51197">
    <property type="entry name" value="Clavaminate synthase-like"/>
    <property type="match status" value="1"/>
</dbReference>
<feature type="domain" description="Fe2OG dioxygenase" evidence="2">
    <location>
        <begin position="44"/>
        <end position="156"/>
    </location>
</feature>
<organism evidence="3 4">
    <name type="scientific">Purpureocillium lilacinum</name>
    <name type="common">Paecilomyces lilacinus</name>
    <dbReference type="NCBI Taxonomy" id="33203"/>
    <lineage>
        <taxon>Eukaryota</taxon>
        <taxon>Fungi</taxon>
        <taxon>Dikarya</taxon>
        <taxon>Ascomycota</taxon>
        <taxon>Pezizomycotina</taxon>
        <taxon>Sordariomycetes</taxon>
        <taxon>Hypocreomycetidae</taxon>
        <taxon>Hypocreales</taxon>
        <taxon>Ophiocordycipitaceae</taxon>
        <taxon>Purpureocillium</taxon>
    </lineage>
</organism>
<dbReference type="PANTHER" id="PTHR36978:SF4">
    <property type="entry name" value="P-LOOP CONTAINING NUCLEOSIDE TRIPHOSPHATE HYDROLASE PROTEIN"/>
    <property type="match status" value="1"/>
</dbReference>
<comment type="caution">
    <text evidence="3">The sequence shown here is derived from an EMBL/GenBank/DDBJ whole genome shotgun (WGS) entry which is preliminary data.</text>
</comment>
<dbReference type="InterPro" id="IPR040632">
    <property type="entry name" value="Sulfotransfer_4"/>
</dbReference>
<dbReference type="SUPFAM" id="SSF54001">
    <property type="entry name" value="Cysteine proteinases"/>
    <property type="match status" value="1"/>
</dbReference>
<dbReference type="Proteomes" id="UP001287286">
    <property type="component" value="Unassembled WGS sequence"/>
</dbReference>
<dbReference type="Gene3D" id="3.40.50.300">
    <property type="entry name" value="P-loop containing nucleotide triphosphate hydrolases"/>
    <property type="match status" value="1"/>
</dbReference>
<dbReference type="Gene3D" id="2.60.120.330">
    <property type="entry name" value="B-lactam Antibiotic, Isopenicillin N Synthase, Chain"/>
    <property type="match status" value="1"/>
</dbReference>
<dbReference type="Gene3D" id="3.30.2140.20">
    <property type="match status" value="1"/>
</dbReference>
<name>A0ABR0BMS5_PURLI</name>
<sequence length="894" mass="99305">MIKQADLIESFHGHCHEAARVVLARLVDALDTPLLENVHRDSEPSETGLKLISEPSVPLAANVLENKHRDSGTLTMLFYDSWSMQVCLTGDNNDNDEQGRREWVFVPPPPEGCALVHGASSLARLSLGRLRSPLHRVTQPADGAGKRYFLSYFLRPEHRVRETWAAKDSIGTTAGGFIPCRFILAVPALAMRGSGRDRPGLLARGEQVNLCPARSMASTRATPHSKVGRPPLLVLGLSRTGGTSLSRALATLGYGNLYDLDTVANGSPEHAAFWVRAIERKLSGQPGFDGTEAAAFFDGYDGVRNVPAAAFAAEFIESYPTSKVILPTRDVDSWHASCLGTVYQRAVDPILGALALIHSGSRTYATLLRALQRALYRGDFPGYGKTAFAEHQDYVRGRVPAERLLEYRVQQGWGPLCEFLGEPVPAGDFPQSNDRDAFWEGCRARDRRVLRELAVKALLVSGTAVVVAWLLRGVVLGPAIYNPIARLAQAFPEAIMRRIAEESVALTIADNRSRPAVSGKWFTIAPVLAGAVRPWQPLIGRVRSLSMAMDEFRDPEPQESAYSDVEVAAWLQRISLPTQYAQYITSPSTFPKTEESLRALFRGQITTFPYENLSVHYSPTHKVDIKPRSLYSKMMEPPHNGRGGYCMELSIFFHHMLRGLGFHVYMTGVRNRTRTDGVPQGEYQGWTHINNIIHLPSGAKFSADVAFGGDGPTSPLPMDGAGAAVQNLGPQQVRLVHDNIPKQRLRGPKLWIYQYRNGADREWNSFYSFAELEFFQEDFEVQNWWTSVKTLHRWTVLVVRFLRQGEPVRFTEAEAWRARVDQSTGGDEVQVVGKVMLVNDVVKVNMGGKTQIVHKVDSEEGRRQALLDYFGIRLTEDEAKCIEGWDMALQASSS</sequence>
<evidence type="ECO:0000313" key="4">
    <source>
        <dbReference type="Proteomes" id="UP001287286"/>
    </source>
</evidence>
<accession>A0ABR0BMS5</accession>
<reference evidence="3 4" key="1">
    <citation type="journal article" date="2024" name="Microbiol. Resour. Announc.">
        <title>Genome annotations for the ascomycete fungi Trichoderma harzianum, Trichoderma aggressivum, and Purpureocillium lilacinum.</title>
        <authorList>
            <person name="Beijen E.P.W."/>
            <person name="Ohm R.A."/>
        </authorList>
    </citation>
    <scope>NUCLEOTIDE SEQUENCE [LARGE SCALE GENOMIC DNA]</scope>
    <source>
        <strain evidence="3 4">CBS 150709</strain>
    </source>
</reference>
<dbReference type="InterPro" id="IPR027443">
    <property type="entry name" value="IPNS-like_sf"/>
</dbReference>
<proteinExistence type="inferred from homology"/>
<comment type="similarity">
    <text evidence="1">Belongs to the arylamine N-acetyltransferase family.</text>
</comment>
<dbReference type="Pfam" id="PF03171">
    <property type="entry name" value="2OG-FeII_Oxy"/>
    <property type="match status" value="1"/>
</dbReference>
<keyword evidence="4" id="KW-1185">Reference proteome</keyword>
<evidence type="ECO:0000313" key="3">
    <source>
        <dbReference type="EMBL" id="KAK4084164.1"/>
    </source>
</evidence>
<evidence type="ECO:0000256" key="1">
    <source>
        <dbReference type="ARBA" id="ARBA00006547"/>
    </source>
</evidence>
<dbReference type="InterPro" id="IPR005123">
    <property type="entry name" value="Oxoglu/Fe-dep_dioxygenase_dom"/>
</dbReference>
<protein>
    <recommendedName>
        <fullName evidence="2">Fe2OG dioxygenase domain-containing protein</fullName>
    </recommendedName>
</protein>
<dbReference type="InterPro" id="IPR027417">
    <property type="entry name" value="P-loop_NTPase"/>
</dbReference>
<dbReference type="PANTHER" id="PTHR36978">
    <property type="entry name" value="P-LOOP CONTAINING NUCLEOTIDE TRIPHOSPHATE HYDROLASE"/>
    <property type="match status" value="1"/>
</dbReference>
<dbReference type="Pfam" id="PF00797">
    <property type="entry name" value="Acetyltransf_2"/>
    <property type="match status" value="1"/>
</dbReference>
<dbReference type="PROSITE" id="PS51471">
    <property type="entry name" value="FE2OG_OXY"/>
    <property type="match status" value="1"/>
</dbReference>
<dbReference type="EMBL" id="JAWRVI010000052">
    <property type="protein sequence ID" value="KAK4084164.1"/>
    <property type="molecule type" value="Genomic_DNA"/>
</dbReference>
<dbReference type="SUPFAM" id="SSF52540">
    <property type="entry name" value="P-loop containing nucleoside triphosphate hydrolases"/>
    <property type="match status" value="1"/>
</dbReference>
<evidence type="ECO:0000259" key="2">
    <source>
        <dbReference type="PROSITE" id="PS51471"/>
    </source>
</evidence>
<dbReference type="Pfam" id="PF17784">
    <property type="entry name" value="Sulfotransfer_4"/>
    <property type="match status" value="1"/>
</dbReference>
<dbReference type="InterPro" id="IPR053710">
    <property type="entry name" value="Arylamine_NAT_domain_sf"/>
</dbReference>